<name>A0A1Y4SV58_9FIRM</name>
<evidence type="ECO:0000259" key="4">
    <source>
        <dbReference type="SMART" id="SM00967"/>
    </source>
</evidence>
<dbReference type="GO" id="GO:0032259">
    <property type="term" value="P:methylation"/>
    <property type="evidence" value="ECO:0007669"/>
    <property type="project" value="UniProtKB-KW"/>
</dbReference>
<dbReference type="Gene3D" id="3.40.1280.10">
    <property type="match status" value="1"/>
</dbReference>
<evidence type="ECO:0000313" key="6">
    <source>
        <dbReference type="Proteomes" id="UP000195305"/>
    </source>
</evidence>
<dbReference type="OrthoDB" id="9785673at2"/>
<gene>
    <name evidence="5" type="ORF">B5E75_08855</name>
</gene>
<dbReference type="InterPro" id="IPR001537">
    <property type="entry name" value="SpoU_MeTrfase"/>
</dbReference>
<dbReference type="InterPro" id="IPR051259">
    <property type="entry name" value="rRNA_Methyltransferase"/>
</dbReference>
<proteinExistence type="inferred from homology"/>
<dbReference type="InterPro" id="IPR013123">
    <property type="entry name" value="SpoU_subst-bd"/>
</dbReference>
<dbReference type="EMBL" id="NFLJ01000024">
    <property type="protein sequence ID" value="OUQ33808.1"/>
    <property type="molecule type" value="Genomic_DNA"/>
</dbReference>
<evidence type="ECO:0000313" key="5">
    <source>
        <dbReference type="EMBL" id="OUQ33808.1"/>
    </source>
</evidence>
<dbReference type="SMART" id="SM00967">
    <property type="entry name" value="SpoU_sub_bind"/>
    <property type="match status" value="1"/>
</dbReference>
<reference evidence="5 6" key="1">
    <citation type="journal article" date="2018" name="BMC Genomics">
        <title>Whole genome sequencing and function prediction of 133 gut anaerobes isolated from chicken caecum in pure cultures.</title>
        <authorList>
            <person name="Medvecky M."/>
            <person name="Cejkova D."/>
            <person name="Polansky O."/>
            <person name="Karasova D."/>
            <person name="Kubasova T."/>
            <person name="Cizek A."/>
            <person name="Rychlik I."/>
        </authorList>
    </citation>
    <scope>NUCLEOTIDE SEQUENCE [LARGE SCALE GENOMIC DNA]</scope>
    <source>
        <strain evidence="5 6">An13</strain>
    </source>
</reference>
<comment type="caution">
    <text evidence="5">The sequence shown here is derived from an EMBL/GenBank/DDBJ whole genome shotgun (WGS) entry which is preliminary data.</text>
</comment>
<dbReference type="GO" id="GO:0006396">
    <property type="term" value="P:RNA processing"/>
    <property type="evidence" value="ECO:0007669"/>
    <property type="project" value="InterPro"/>
</dbReference>
<evidence type="ECO:0000256" key="1">
    <source>
        <dbReference type="ARBA" id="ARBA00007228"/>
    </source>
</evidence>
<dbReference type="CDD" id="cd18095">
    <property type="entry name" value="SpoU-like_rRNA-MTase"/>
    <property type="match status" value="1"/>
</dbReference>
<accession>A0A1Y4SV58</accession>
<dbReference type="SUPFAM" id="SSF75217">
    <property type="entry name" value="alpha/beta knot"/>
    <property type="match status" value="1"/>
</dbReference>
<keyword evidence="6" id="KW-1185">Reference proteome</keyword>
<organism evidence="5 6">
    <name type="scientific">Massilimicrobiota timonensis</name>
    <dbReference type="NCBI Taxonomy" id="1776392"/>
    <lineage>
        <taxon>Bacteria</taxon>
        <taxon>Bacillati</taxon>
        <taxon>Bacillota</taxon>
        <taxon>Erysipelotrichia</taxon>
        <taxon>Erysipelotrichales</taxon>
        <taxon>Erysipelotrichaceae</taxon>
        <taxon>Massilimicrobiota</taxon>
    </lineage>
</organism>
<dbReference type="Pfam" id="PF22435">
    <property type="entry name" value="MRM3-like_sub_bind"/>
    <property type="match status" value="1"/>
</dbReference>
<dbReference type="GO" id="GO:0005737">
    <property type="term" value="C:cytoplasm"/>
    <property type="evidence" value="ECO:0007669"/>
    <property type="project" value="UniProtKB-ARBA"/>
</dbReference>
<keyword evidence="2 5" id="KW-0489">Methyltransferase</keyword>
<protein>
    <submittedName>
        <fullName evidence="5">rRNA methyltransferase</fullName>
    </submittedName>
</protein>
<comment type="similarity">
    <text evidence="1">Belongs to the class IV-like SAM-binding methyltransferase superfamily. RNA methyltransferase TrmH family.</text>
</comment>
<keyword evidence="3 5" id="KW-0808">Transferase</keyword>
<dbReference type="Proteomes" id="UP000195305">
    <property type="component" value="Unassembled WGS sequence"/>
</dbReference>
<dbReference type="RefSeq" id="WP_087358479.1">
    <property type="nucleotide sequence ID" value="NZ_NFLJ01000024.1"/>
</dbReference>
<dbReference type="GO" id="GO:0003723">
    <property type="term" value="F:RNA binding"/>
    <property type="evidence" value="ECO:0007669"/>
    <property type="project" value="InterPro"/>
</dbReference>
<sequence length="240" mass="27025">MITSIQNETIKKIMKLKQKKYRDEYDLFLVEGFHLVEEARKAGCIQTLITTLDETFPEDTLHVHSKVMEKIAFTKTPQPVMAVCKKQHQTLDTWKERYLLLDNLQDPGNLGTIIRSALALGYDQIIMSPESVDLYNDKVIRATQGALFQMPLCQMDLLEAIALLHKQGVGVYGTSLHQALPIDHYQPQKQMAFVLGNEGQGVCQAVLDACDHTLYIPIQGIESLNVAIAGAIVMYHFPKI</sequence>
<dbReference type="PANTHER" id="PTHR43191:SF2">
    <property type="entry name" value="RRNA METHYLTRANSFERASE 3, MITOCHONDRIAL"/>
    <property type="match status" value="1"/>
</dbReference>
<dbReference type="InterPro" id="IPR029026">
    <property type="entry name" value="tRNA_m1G_MTases_N"/>
</dbReference>
<dbReference type="Pfam" id="PF00588">
    <property type="entry name" value="SpoU_methylase"/>
    <property type="match status" value="1"/>
</dbReference>
<dbReference type="GO" id="GO:0008173">
    <property type="term" value="F:RNA methyltransferase activity"/>
    <property type="evidence" value="ECO:0007669"/>
    <property type="project" value="InterPro"/>
</dbReference>
<dbReference type="Gene3D" id="3.30.1330.30">
    <property type="match status" value="1"/>
</dbReference>
<dbReference type="PANTHER" id="PTHR43191">
    <property type="entry name" value="RRNA METHYLTRANSFERASE 3"/>
    <property type="match status" value="1"/>
</dbReference>
<dbReference type="InterPro" id="IPR029028">
    <property type="entry name" value="Alpha/beta_knot_MTases"/>
</dbReference>
<dbReference type="InterPro" id="IPR029064">
    <property type="entry name" value="Ribosomal_eL30-like_sf"/>
</dbReference>
<evidence type="ECO:0000256" key="2">
    <source>
        <dbReference type="ARBA" id="ARBA00022603"/>
    </source>
</evidence>
<evidence type="ECO:0000256" key="3">
    <source>
        <dbReference type="ARBA" id="ARBA00022679"/>
    </source>
</evidence>
<dbReference type="SUPFAM" id="SSF55315">
    <property type="entry name" value="L30e-like"/>
    <property type="match status" value="1"/>
</dbReference>
<dbReference type="AlphaFoldDB" id="A0A1Y4SV58"/>
<dbReference type="InterPro" id="IPR053888">
    <property type="entry name" value="MRM3-like_sub_bind"/>
</dbReference>
<feature type="domain" description="RNA 2-O ribose methyltransferase substrate binding" evidence="4">
    <location>
        <begin position="29"/>
        <end position="90"/>
    </location>
</feature>